<dbReference type="Pfam" id="PF12083">
    <property type="entry name" value="DUF3560"/>
    <property type="match status" value="1"/>
</dbReference>
<dbReference type="Pfam" id="PF06114">
    <property type="entry name" value="Peptidase_M78"/>
    <property type="match status" value="1"/>
</dbReference>
<dbReference type="AlphaFoldDB" id="A3IY48"/>
<evidence type="ECO:0000259" key="2">
    <source>
        <dbReference type="Pfam" id="PF06114"/>
    </source>
</evidence>
<name>A3IY48_9CHRO</name>
<evidence type="ECO:0000313" key="4">
    <source>
        <dbReference type="EMBL" id="EAZ88624.1"/>
    </source>
</evidence>
<evidence type="ECO:0000313" key="5">
    <source>
        <dbReference type="Proteomes" id="UP000003781"/>
    </source>
</evidence>
<keyword evidence="1" id="KW-0175">Coiled coil</keyword>
<dbReference type="InterPro" id="IPR010359">
    <property type="entry name" value="IrrE_HExxH"/>
</dbReference>
<dbReference type="Pfam" id="PF08401">
    <property type="entry name" value="ArdcN"/>
    <property type="match status" value="1"/>
</dbReference>
<feature type="coiled-coil region" evidence="1">
    <location>
        <begin position="510"/>
        <end position="541"/>
    </location>
</feature>
<dbReference type="InterPro" id="IPR021944">
    <property type="entry name" value="DUF3560"/>
</dbReference>
<organism evidence="4 5">
    <name type="scientific">Crocosphaera chwakensis CCY0110</name>
    <dbReference type="NCBI Taxonomy" id="391612"/>
    <lineage>
        <taxon>Bacteria</taxon>
        <taxon>Bacillati</taxon>
        <taxon>Cyanobacteriota</taxon>
        <taxon>Cyanophyceae</taxon>
        <taxon>Oscillatoriophycideae</taxon>
        <taxon>Chroococcales</taxon>
        <taxon>Aphanothecaceae</taxon>
        <taxon>Crocosphaera</taxon>
        <taxon>Crocosphaera chwakensis</taxon>
    </lineage>
</organism>
<evidence type="ECO:0000256" key="1">
    <source>
        <dbReference type="SAM" id="Coils"/>
    </source>
</evidence>
<feature type="domain" description="N-terminal" evidence="3">
    <location>
        <begin position="36"/>
        <end position="134"/>
    </location>
</feature>
<evidence type="ECO:0000259" key="3">
    <source>
        <dbReference type="Pfam" id="PF08401"/>
    </source>
</evidence>
<protein>
    <recommendedName>
        <fullName evidence="6">DUF3560 domain-containing protein</fullName>
    </recommendedName>
</protein>
<dbReference type="eggNOG" id="COG4227">
    <property type="taxonomic scope" value="Bacteria"/>
</dbReference>
<evidence type="ECO:0008006" key="6">
    <source>
        <dbReference type="Google" id="ProtNLM"/>
    </source>
</evidence>
<comment type="caution">
    <text evidence="4">The sequence shown here is derived from an EMBL/GenBank/DDBJ whole genome shotgun (WGS) entry which is preliminary data.</text>
</comment>
<dbReference type="Proteomes" id="UP000003781">
    <property type="component" value="Unassembled WGS sequence"/>
</dbReference>
<feature type="domain" description="IrrE N-terminal-like" evidence="2">
    <location>
        <begin position="198"/>
        <end position="247"/>
    </location>
</feature>
<proteinExistence type="predicted"/>
<accession>A3IY48</accession>
<dbReference type="InterPro" id="IPR013610">
    <property type="entry name" value="ArdC_N"/>
</dbReference>
<gene>
    <name evidence="4" type="ORF">CY0110_31505</name>
</gene>
<dbReference type="RefSeq" id="WP_008278312.1">
    <property type="nucleotide sequence ID" value="NZ_AAXW01000074.1"/>
</dbReference>
<dbReference type="EMBL" id="AAXW01000074">
    <property type="protein sequence ID" value="EAZ88624.1"/>
    <property type="molecule type" value="Genomic_DNA"/>
</dbReference>
<reference evidence="4 5" key="1">
    <citation type="submission" date="2007-03" db="EMBL/GenBank/DDBJ databases">
        <authorList>
            <person name="Stal L."/>
            <person name="Ferriera S."/>
            <person name="Johnson J."/>
            <person name="Kravitz S."/>
            <person name="Beeson K."/>
            <person name="Sutton G."/>
            <person name="Rogers Y.-H."/>
            <person name="Friedman R."/>
            <person name="Frazier M."/>
            <person name="Venter J.C."/>
        </authorList>
    </citation>
    <scope>NUCLEOTIDE SEQUENCE [LARGE SCALE GENOMIC DNA]</scope>
    <source>
        <strain evidence="4 5">CCY0110</strain>
    </source>
</reference>
<dbReference type="GO" id="GO:0003697">
    <property type="term" value="F:single-stranded DNA binding"/>
    <property type="evidence" value="ECO:0007669"/>
    <property type="project" value="InterPro"/>
</dbReference>
<dbReference type="OrthoDB" id="9803716at2"/>
<keyword evidence="5" id="KW-1185">Reference proteome</keyword>
<sequence>MSNQTEYLRVRADLGEKNFLDLMTQKITKTALAFQQLEQGLAELLESGDWQRYLKVQSEFHNYSFNNVLLILSQFPEASRVAGYQHWQELGRQVKKGSKSIKILAPLKCKIEKENDNGELEAKTGIFGFRTVNIFDISQTQGEDLPERTSPLTGDDDGLIDRLMAFSLNNNVPVFFKGLLGNANGCCRYDALSGHPIEIVVDPLLPKQHQAKTLCHEIGHSLLHSRTQYNNHIPRSKAELEAESVAFIVLNYFGIDSRDYSFPYVAGWQQGEDALENLRQSGMRIQKAANKVIEWVDHNCAFAQICSTTNKNIIMSKEENTPIEETAEAQEYLENKKADYDDKIANKEEYWSLKAQKWQNEANARYNASNSITEDIPLGQPILVGHHSERRHRKDIERSHSNMRKSIDAQEKADYYASKTVSTAIASDDPEAIQKLKDKLEKLQNKQEKMKLVNKLWRKAGKPHPKQDNMNQANWEKFGKLLTENGVNATEIKAMVARDFLERTPFSYHLSLGTQEMKRIKNRIEDLREKLEQTLTEGNKETQYNGFTLVENFECDRLQLIFDKKPNEEVRNILKSNSFRWSQYHKAWQRHLNNNSRYYAKQAISEFPEKLF</sequence>